<organism evidence="4 5">
    <name type="scientific">Candidatus Neomicrothrix subdominans</name>
    <dbReference type="NCBI Taxonomy" id="2954438"/>
    <lineage>
        <taxon>Bacteria</taxon>
        <taxon>Bacillati</taxon>
        <taxon>Actinomycetota</taxon>
        <taxon>Acidimicrobiia</taxon>
        <taxon>Acidimicrobiales</taxon>
        <taxon>Microthrixaceae</taxon>
        <taxon>Candidatus Neomicrothrix</taxon>
    </lineage>
</organism>
<sequence>MNAAGSRLTAAQDARRRRMLREVSALAAEGGYESVQMRDVAARADVAIGTLYRYFPSKEYLVASVMEAEVGALAADLEARPARGNSAGERVLAVLGRANHALLARPNVSIAQIRALVSGNDEVAEVVKTVTDAMRALIVAAMEAEPTDESIDVADTLFDVWLAALVGWISGMTEADEVQRKLARTVKQLLPMS</sequence>
<evidence type="ECO:0000256" key="1">
    <source>
        <dbReference type="ARBA" id="ARBA00023125"/>
    </source>
</evidence>
<dbReference type="Gene3D" id="1.10.357.10">
    <property type="entry name" value="Tetracycline Repressor, domain 2"/>
    <property type="match status" value="1"/>
</dbReference>
<dbReference type="InterPro" id="IPR041642">
    <property type="entry name" value="KstR_C"/>
</dbReference>
<feature type="DNA-binding region" description="H-T-H motif" evidence="2">
    <location>
        <begin position="36"/>
        <end position="55"/>
    </location>
</feature>
<dbReference type="GO" id="GO:0003700">
    <property type="term" value="F:DNA-binding transcription factor activity"/>
    <property type="evidence" value="ECO:0007669"/>
    <property type="project" value="TreeGrafter"/>
</dbReference>
<accession>A0A936TFA5</accession>
<protein>
    <submittedName>
        <fullName evidence="4">TetR family transcriptional regulator</fullName>
    </submittedName>
</protein>
<dbReference type="GO" id="GO:0000976">
    <property type="term" value="F:transcription cis-regulatory region binding"/>
    <property type="evidence" value="ECO:0007669"/>
    <property type="project" value="TreeGrafter"/>
</dbReference>
<keyword evidence="1 2" id="KW-0238">DNA-binding</keyword>
<feature type="domain" description="HTH tetR-type" evidence="3">
    <location>
        <begin position="13"/>
        <end position="73"/>
    </location>
</feature>
<evidence type="ECO:0000313" key="4">
    <source>
        <dbReference type="EMBL" id="MBK9297867.1"/>
    </source>
</evidence>
<dbReference type="InterPro" id="IPR009057">
    <property type="entry name" value="Homeodomain-like_sf"/>
</dbReference>
<dbReference type="InterPro" id="IPR050109">
    <property type="entry name" value="HTH-type_TetR-like_transc_reg"/>
</dbReference>
<dbReference type="Pfam" id="PF17925">
    <property type="entry name" value="TetR_C_20"/>
    <property type="match status" value="1"/>
</dbReference>
<comment type="caution">
    <text evidence="4">The sequence shown here is derived from an EMBL/GenBank/DDBJ whole genome shotgun (WGS) entry which is preliminary data.</text>
</comment>
<dbReference type="Pfam" id="PF00440">
    <property type="entry name" value="TetR_N"/>
    <property type="match status" value="1"/>
</dbReference>
<dbReference type="PRINTS" id="PR00455">
    <property type="entry name" value="HTHTETR"/>
</dbReference>
<dbReference type="PANTHER" id="PTHR30055">
    <property type="entry name" value="HTH-TYPE TRANSCRIPTIONAL REGULATOR RUTR"/>
    <property type="match status" value="1"/>
</dbReference>
<proteinExistence type="predicted"/>
<dbReference type="AlphaFoldDB" id="A0A936TFA5"/>
<evidence type="ECO:0000259" key="3">
    <source>
        <dbReference type="PROSITE" id="PS50977"/>
    </source>
</evidence>
<dbReference type="SUPFAM" id="SSF46689">
    <property type="entry name" value="Homeodomain-like"/>
    <property type="match status" value="1"/>
</dbReference>
<gene>
    <name evidence="4" type="ORF">IPN02_13755</name>
</gene>
<dbReference type="EMBL" id="JADJZA010000007">
    <property type="protein sequence ID" value="MBK9297867.1"/>
    <property type="molecule type" value="Genomic_DNA"/>
</dbReference>
<dbReference type="Proteomes" id="UP000727993">
    <property type="component" value="Unassembled WGS sequence"/>
</dbReference>
<reference evidence="4 5" key="1">
    <citation type="submission" date="2020-10" db="EMBL/GenBank/DDBJ databases">
        <title>Connecting structure to function with the recovery of over 1000 high-quality activated sludge metagenome-assembled genomes encoding full-length rRNA genes using long-read sequencing.</title>
        <authorList>
            <person name="Singleton C.M."/>
            <person name="Petriglieri F."/>
            <person name="Kristensen J.M."/>
            <person name="Kirkegaard R.H."/>
            <person name="Michaelsen T.Y."/>
            <person name="Andersen M.H."/>
            <person name="Karst S.M."/>
            <person name="Dueholm M.S."/>
            <person name="Nielsen P.H."/>
            <person name="Albertsen M."/>
        </authorList>
    </citation>
    <scope>NUCLEOTIDE SEQUENCE [LARGE SCALE GENOMIC DNA]</scope>
    <source>
        <strain evidence="4">Lyne_18-Q3-R50-59_MAXAC.006</strain>
    </source>
</reference>
<dbReference type="InterPro" id="IPR001647">
    <property type="entry name" value="HTH_TetR"/>
</dbReference>
<evidence type="ECO:0000313" key="5">
    <source>
        <dbReference type="Proteomes" id="UP000727993"/>
    </source>
</evidence>
<evidence type="ECO:0000256" key="2">
    <source>
        <dbReference type="PROSITE-ProRule" id="PRU00335"/>
    </source>
</evidence>
<name>A0A936TFA5_9ACTN</name>
<dbReference type="PANTHER" id="PTHR30055:SF242">
    <property type="entry name" value="HTH-TYPE TRANSCRIPTIONAL REPRESSOR KSTR"/>
    <property type="match status" value="1"/>
</dbReference>
<dbReference type="PROSITE" id="PS50977">
    <property type="entry name" value="HTH_TETR_2"/>
    <property type="match status" value="1"/>
</dbReference>